<evidence type="ECO:0000313" key="2">
    <source>
        <dbReference type="EMBL" id="SMX38086.1"/>
    </source>
</evidence>
<dbReference type="AlphaFoldDB" id="A0A238K811"/>
<feature type="chain" id="PRO_5012918229" evidence="1">
    <location>
        <begin position="23"/>
        <end position="306"/>
    </location>
</feature>
<feature type="signal peptide" evidence="1">
    <location>
        <begin position="1"/>
        <end position="22"/>
    </location>
</feature>
<gene>
    <name evidence="2" type="ORF">MAA8898_01368</name>
</gene>
<dbReference type="RefSeq" id="WP_094020228.1">
    <property type="nucleotide sequence ID" value="NZ_FXYF01000003.1"/>
</dbReference>
<reference evidence="2 3" key="1">
    <citation type="submission" date="2017-05" db="EMBL/GenBank/DDBJ databases">
        <authorList>
            <person name="Song R."/>
            <person name="Chenine A.L."/>
            <person name="Ruprecht R.M."/>
        </authorList>
    </citation>
    <scope>NUCLEOTIDE SEQUENCE [LARGE SCALE GENOMIC DNA]</scope>
    <source>
        <strain evidence="2 3">CECT 8898</strain>
    </source>
</reference>
<name>A0A238K811_9RHOB</name>
<protein>
    <submittedName>
        <fullName evidence="2">Uncharacterized protein</fullName>
    </submittedName>
</protein>
<sequence length="306" mass="33099">MQSNAFRALVLTVLAFCAPATAALANWEFEGGPEAEVHTARVCEGRDQVLCFELGCTTGEPLGFRLTSRNMAEMVAAPRLDTLLFVGSQLAGSLEFSQSGLESFRAPLEETHLRGIDRLRAGIRAQLHVWYSAEGAPEIHQFTLIGSNAAISAVQEQCPLPDFAERELERRTLADPAAKVLSDMREACSVLSGTLTEGAGFAVPFDLDGQEPMDLRVNHGALVCDSTPDLVCGTAGCLTSLWQGLDDGRYRRVFLNAVQDAETVEPGVVKMSFKGSRCKGVEAEEGQEPVCDALYDLSDFELTPRP</sequence>
<proteinExistence type="predicted"/>
<accession>A0A238K811</accession>
<keyword evidence="1" id="KW-0732">Signal</keyword>
<dbReference type="OrthoDB" id="7821733at2"/>
<evidence type="ECO:0000313" key="3">
    <source>
        <dbReference type="Proteomes" id="UP000207598"/>
    </source>
</evidence>
<dbReference type="EMBL" id="FXYF01000003">
    <property type="protein sequence ID" value="SMX38086.1"/>
    <property type="molecule type" value="Genomic_DNA"/>
</dbReference>
<organism evidence="2 3">
    <name type="scientific">Maliponia aquimaris</name>
    <dbReference type="NCBI Taxonomy" id="1673631"/>
    <lineage>
        <taxon>Bacteria</taxon>
        <taxon>Pseudomonadati</taxon>
        <taxon>Pseudomonadota</taxon>
        <taxon>Alphaproteobacteria</taxon>
        <taxon>Rhodobacterales</taxon>
        <taxon>Paracoccaceae</taxon>
        <taxon>Maliponia</taxon>
    </lineage>
</organism>
<keyword evidence="3" id="KW-1185">Reference proteome</keyword>
<evidence type="ECO:0000256" key="1">
    <source>
        <dbReference type="SAM" id="SignalP"/>
    </source>
</evidence>
<dbReference type="Proteomes" id="UP000207598">
    <property type="component" value="Unassembled WGS sequence"/>
</dbReference>